<dbReference type="InterPro" id="IPR004358">
    <property type="entry name" value="Sig_transdc_His_kin-like_C"/>
</dbReference>
<proteinExistence type="predicted"/>
<dbReference type="PRINTS" id="PR00344">
    <property type="entry name" value="BCTRLSENSOR"/>
</dbReference>
<keyword evidence="7" id="KW-0902">Two-component regulatory system</keyword>
<dbReference type="Pfam" id="PF02518">
    <property type="entry name" value="HATPase_c"/>
    <property type="match status" value="1"/>
</dbReference>
<reference evidence="9 10" key="1">
    <citation type="submission" date="2014-06" db="EMBL/GenBank/DDBJ databases">
        <title>Draft genome sequence of Paenibacillus sp. MSt1.</title>
        <authorList>
            <person name="Aw Y.K."/>
            <person name="Ong K.S."/>
            <person name="Gan H.M."/>
            <person name="Lee S.M."/>
        </authorList>
    </citation>
    <scope>NUCLEOTIDE SEQUENCE [LARGE SCALE GENOMIC DNA]</scope>
    <source>
        <strain evidence="9 10">MSt1</strain>
    </source>
</reference>
<keyword evidence="5" id="KW-0418">Kinase</keyword>
<protein>
    <recommendedName>
        <fullName evidence="2">histidine kinase</fullName>
        <ecNumber evidence="2">2.7.13.3</ecNumber>
    </recommendedName>
</protein>
<dbReference type="GO" id="GO:0000160">
    <property type="term" value="P:phosphorelay signal transduction system"/>
    <property type="evidence" value="ECO:0007669"/>
    <property type="project" value="UniProtKB-KW"/>
</dbReference>
<evidence type="ECO:0000313" key="9">
    <source>
        <dbReference type="EMBL" id="KEQ25081.1"/>
    </source>
</evidence>
<evidence type="ECO:0000256" key="3">
    <source>
        <dbReference type="ARBA" id="ARBA00022679"/>
    </source>
</evidence>
<evidence type="ECO:0000256" key="4">
    <source>
        <dbReference type="ARBA" id="ARBA00022741"/>
    </source>
</evidence>
<keyword evidence="3" id="KW-0808">Transferase</keyword>
<name>A0A081P308_9BACL</name>
<dbReference type="SMART" id="SM00387">
    <property type="entry name" value="HATPase_c"/>
    <property type="match status" value="1"/>
</dbReference>
<dbReference type="Proteomes" id="UP000028123">
    <property type="component" value="Unassembled WGS sequence"/>
</dbReference>
<dbReference type="GO" id="GO:0004673">
    <property type="term" value="F:protein histidine kinase activity"/>
    <property type="evidence" value="ECO:0007669"/>
    <property type="project" value="UniProtKB-EC"/>
</dbReference>
<evidence type="ECO:0000256" key="1">
    <source>
        <dbReference type="ARBA" id="ARBA00000085"/>
    </source>
</evidence>
<dbReference type="InterPro" id="IPR003594">
    <property type="entry name" value="HATPase_dom"/>
</dbReference>
<evidence type="ECO:0000256" key="6">
    <source>
        <dbReference type="ARBA" id="ARBA00022840"/>
    </source>
</evidence>
<keyword evidence="10" id="KW-1185">Reference proteome</keyword>
<dbReference type="EMBL" id="JNVM01000012">
    <property type="protein sequence ID" value="KEQ25081.1"/>
    <property type="molecule type" value="Genomic_DNA"/>
</dbReference>
<comment type="caution">
    <text evidence="9">The sequence shown here is derived from an EMBL/GenBank/DDBJ whole genome shotgun (WGS) entry which is preliminary data.</text>
</comment>
<evidence type="ECO:0000313" key="10">
    <source>
        <dbReference type="Proteomes" id="UP000028123"/>
    </source>
</evidence>
<dbReference type="InterPro" id="IPR005467">
    <property type="entry name" value="His_kinase_dom"/>
</dbReference>
<evidence type="ECO:0000256" key="7">
    <source>
        <dbReference type="ARBA" id="ARBA00023012"/>
    </source>
</evidence>
<dbReference type="InterPro" id="IPR050736">
    <property type="entry name" value="Sensor_HK_Regulatory"/>
</dbReference>
<dbReference type="PANTHER" id="PTHR43711:SF26">
    <property type="entry name" value="SENSOR HISTIDINE KINASE RCSC"/>
    <property type="match status" value="1"/>
</dbReference>
<sequence>MTDTGIGIAEEKQRLIFEAFRQADDSISRRYGGTSLGLSISLELAKLLGGRLTLRSEEGKGSTFTLYLPDSR</sequence>
<keyword evidence="4" id="KW-0547">Nucleotide-binding</keyword>
<evidence type="ECO:0000259" key="8">
    <source>
        <dbReference type="PROSITE" id="PS50109"/>
    </source>
</evidence>
<gene>
    <name evidence="9" type="ORF">ET33_05150</name>
</gene>
<dbReference type="PANTHER" id="PTHR43711">
    <property type="entry name" value="TWO-COMPONENT HISTIDINE KINASE"/>
    <property type="match status" value="1"/>
</dbReference>
<dbReference type="InterPro" id="IPR036890">
    <property type="entry name" value="HATPase_C_sf"/>
</dbReference>
<dbReference type="EC" id="2.7.13.3" evidence="2"/>
<dbReference type="Gene3D" id="3.30.565.10">
    <property type="entry name" value="Histidine kinase-like ATPase, C-terminal domain"/>
    <property type="match status" value="1"/>
</dbReference>
<accession>A0A081P308</accession>
<evidence type="ECO:0000256" key="2">
    <source>
        <dbReference type="ARBA" id="ARBA00012438"/>
    </source>
</evidence>
<evidence type="ECO:0000256" key="5">
    <source>
        <dbReference type="ARBA" id="ARBA00022777"/>
    </source>
</evidence>
<dbReference type="AlphaFoldDB" id="A0A081P308"/>
<dbReference type="eggNOG" id="COG2205">
    <property type="taxonomic scope" value="Bacteria"/>
</dbReference>
<organism evidence="9 10">
    <name type="scientific">Paenibacillus tyrfis</name>
    <dbReference type="NCBI Taxonomy" id="1501230"/>
    <lineage>
        <taxon>Bacteria</taxon>
        <taxon>Bacillati</taxon>
        <taxon>Bacillota</taxon>
        <taxon>Bacilli</taxon>
        <taxon>Bacillales</taxon>
        <taxon>Paenibacillaceae</taxon>
        <taxon>Paenibacillus</taxon>
    </lineage>
</organism>
<keyword evidence="6" id="KW-0067">ATP-binding</keyword>
<dbReference type="SUPFAM" id="SSF55874">
    <property type="entry name" value="ATPase domain of HSP90 chaperone/DNA topoisomerase II/histidine kinase"/>
    <property type="match status" value="1"/>
</dbReference>
<dbReference type="GO" id="GO:0005524">
    <property type="term" value="F:ATP binding"/>
    <property type="evidence" value="ECO:0007669"/>
    <property type="project" value="UniProtKB-KW"/>
</dbReference>
<dbReference type="PROSITE" id="PS50109">
    <property type="entry name" value="HIS_KIN"/>
    <property type="match status" value="1"/>
</dbReference>
<comment type="catalytic activity">
    <reaction evidence="1">
        <text>ATP + protein L-histidine = ADP + protein N-phospho-L-histidine.</text>
        <dbReference type="EC" id="2.7.13.3"/>
    </reaction>
</comment>
<feature type="domain" description="Histidine kinase" evidence="8">
    <location>
        <begin position="1"/>
        <end position="72"/>
    </location>
</feature>